<evidence type="ECO:0000313" key="10">
    <source>
        <dbReference type="EMBL" id="KAB2808517.1"/>
    </source>
</evidence>
<keyword evidence="4 8" id="KW-0812">Transmembrane</keyword>
<evidence type="ECO:0000256" key="2">
    <source>
        <dbReference type="ARBA" id="ARBA00022448"/>
    </source>
</evidence>
<gene>
    <name evidence="10" type="ORF">F9L07_23795</name>
</gene>
<dbReference type="PROSITE" id="PS50928">
    <property type="entry name" value="ABC_TM1"/>
    <property type="match status" value="1"/>
</dbReference>
<comment type="subcellular location">
    <subcellularLocation>
        <location evidence="1 8">Cell membrane</location>
        <topology evidence="1 8">Multi-pass membrane protein</topology>
    </subcellularLocation>
</comment>
<proteinExistence type="inferred from homology"/>
<name>A0A7J5DTQ8_NOCSI</name>
<accession>A0A7J5DTQ8</accession>
<feature type="transmembrane region" description="Helical" evidence="8">
    <location>
        <begin position="106"/>
        <end position="126"/>
    </location>
</feature>
<dbReference type="InterPro" id="IPR035906">
    <property type="entry name" value="MetI-like_sf"/>
</dbReference>
<dbReference type="PANTHER" id="PTHR30614">
    <property type="entry name" value="MEMBRANE COMPONENT OF AMINO ACID ABC TRANSPORTER"/>
    <property type="match status" value="1"/>
</dbReference>
<comment type="similarity">
    <text evidence="8">Belongs to the binding-protein-dependent transport system permease family.</text>
</comment>
<feature type="transmembrane region" description="Helical" evidence="8">
    <location>
        <begin position="26"/>
        <end position="47"/>
    </location>
</feature>
<comment type="caution">
    <text evidence="10">The sequence shown here is derived from an EMBL/GenBank/DDBJ whole genome shotgun (WGS) entry which is preliminary data.</text>
</comment>
<keyword evidence="7 8" id="KW-0472">Membrane</keyword>
<dbReference type="Proteomes" id="UP000449906">
    <property type="component" value="Unassembled WGS sequence"/>
</dbReference>
<dbReference type="NCBIfam" id="TIGR01726">
    <property type="entry name" value="HEQRo_perm_3TM"/>
    <property type="match status" value="1"/>
</dbReference>
<evidence type="ECO:0000313" key="11">
    <source>
        <dbReference type="Proteomes" id="UP000449906"/>
    </source>
</evidence>
<dbReference type="FunFam" id="1.10.3720.10:FF:000006">
    <property type="entry name" value="Glutamate/aspartate ABC transporter, permease protein GltK"/>
    <property type="match status" value="1"/>
</dbReference>
<dbReference type="EMBL" id="WBVM01000003">
    <property type="protein sequence ID" value="KAB2808517.1"/>
    <property type="molecule type" value="Genomic_DNA"/>
</dbReference>
<dbReference type="RefSeq" id="WP_151582180.1">
    <property type="nucleotide sequence ID" value="NZ_WBVM01000003.1"/>
</dbReference>
<dbReference type="Gene3D" id="1.10.3720.10">
    <property type="entry name" value="MetI-like"/>
    <property type="match status" value="1"/>
</dbReference>
<evidence type="ECO:0000256" key="3">
    <source>
        <dbReference type="ARBA" id="ARBA00022475"/>
    </source>
</evidence>
<feature type="transmembrane region" description="Helical" evidence="8">
    <location>
        <begin position="257"/>
        <end position="279"/>
    </location>
</feature>
<evidence type="ECO:0000256" key="5">
    <source>
        <dbReference type="ARBA" id="ARBA00022970"/>
    </source>
</evidence>
<feature type="transmembrane region" description="Helical" evidence="8">
    <location>
        <begin position="74"/>
        <end position="94"/>
    </location>
</feature>
<feature type="domain" description="ABC transmembrane type-1" evidence="9">
    <location>
        <begin position="70"/>
        <end position="276"/>
    </location>
</feature>
<dbReference type="GO" id="GO:0043190">
    <property type="term" value="C:ATP-binding cassette (ABC) transporter complex"/>
    <property type="evidence" value="ECO:0007669"/>
    <property type="project" value="InterPro"/>
</dbReference>
<evidence type="ECO:0000256" key="6">
    <source>
        <dbReference type="ARBA" id="ARBA00022989"/>
    </source>
</evidence>
<keyword evidence="3" id="KW-1003">Cell membrane</keyword>
<evidence type="ECO:0000256" key="1">
    <source>
        <dbReference type="ARBA" id="ARBA00004651"/>
    </source>
</evidence>
<dbReference type="CDD" id="cd06261">
    <property type="entry name" value="TM_PBP2"/>
    <property type="match status" value="1"/>
</dbReference>
<reference evidence="10 11" key="1">
    <citation type="submission" date="2019-09" db="EMBL/GenBank/DDBJ databases">
        <title>Pimelobacter sp. isolated from Paulinella.</title>
        <authorList>
            <person name="Jeong S.E."/>
        </authorList>
    </citation>
    <scope>NUCLEOTIDE SEQUENCE [LARGE SCALE GENOMIC DNA]</scope>
    <source>
        <strain evidence="10 11">Pch-N</strain>
    </source>
</reference>
<dbReference type="InterPro" id="IPR010065">
    <property type="entry name" value="AA_ABC_transptr_permease_3TM"/>
</dbReference>
<evidence type="ECO:0000259" key="9">
    <source>
        <dbReference type="PROSITE" id="PS50928"/>
    </source>
</evidence>
<dbReference type="SUPFAM" id="SSF161098">
    <property type="entry name" value="MetI-like"/>
    <property type="match status" value="1"/>
</dbReference>
<evidence type="ECO:0000256" key="8">
    <source>
        <dbReference type="RuleBase" id="RU363032"/>
    </source>
</evidence>
<dbReference type="GO" id="GO:0022857">
    <property type="term" value="F:transmembrane transporter activity"/>
    <property type="evidence" value="ECO:0007669"/>
    <property type="project" value="InterPro"/>
</dbReference>
<dbReference type="AlphaFoldDB" id="A0A7J5DTQ8"/>
<sequence length="306" mass="33433">MTTPIPTTAPTPADVIGMRRSKPLPVLRTVYAVVIVVAVLAVLRSLAGNEALDWPTVREYFFDPAVMEGLRRTLVITVLAIVIAIVLGVVVANMRLSKNPVLRGSSWTYVWLFRSIPLLVLLVLAYNLSLVYPEITISIPFGPELFSTSTQDLVSPMVAAVAAFGLQQAAYTSEVLRASIQSVPVGQREAAAALGMSHARTMWRIVLPQAMRVAIPPVANETINLLKATSLVAFISVPDLLYSVQQIYSSTFQVVPLLLVATLWYMVIVSVLSGLQYLIERRLRRAPGRRTARPTAVAELADKELS</sequence>
<keyword evidence="6 8" id="KW-1133">Transmembrane helix</keyword>
<evidence type="ECO:0000256" key="4">
    <source>
        <dbReference type="ARBA" id="ARBA00022692"/>
    </source>
</evidence>
<dbReference type="PANTHER" id="PTHR30614:SF0">
    <property type="entry name" value="L-CYSTINE TRANSPORT SYSTEM PERMEASE PROTEIN TCYL"/>
    <property type="match status" value="1"/>
</dbReference>
<keyword evidence="2 8" id="KW-0813">Transport</keyword>
<dbReference type="InterPro" id="IPR043429">
    <property type="entry name" value="ArtM/GltK/GlnP/TcyL/YhdX-like"/>
</dbReference>
<dbReference type="InterPro" id="IPR000515">
    <property type="entry name" value="MetI-like"/>
</dbReference>
<dbReference type="Pfam" id="PF00528">
    <property type="entry name" value="BPD_transp_1"/>
    <property type="match status" value="1"/>
</dbReference>
<keyword evidence="5" id="KW-0029">Amino-acid transport</keyword>
<evidence type="ECO:0000256" key="7">
    <source>
        <dbReference type="ARBA" id="ARBA00023136"/>
    </source>
</evidence>
<protein>
    <submittedName>
        <fullName evidence="10">Amino acid ABC transporter permease</fullName>
    </submittedName>
</protein>
<organism evidence="10 11">
    <name type="scientific">Nocardioides simplex</name>
    <name type="common">Arthrobacter simplex</name>
    <dbReference type="NCBI Taxonomy" id="2045"/>
    <lineage>
        <taxon>Bacteria</taxon>
        <taxon>Bacillati</taxon>
        <taxon>Actinomycetota</taxon>
        <taxon>Actinomycetes</taxon>
        <taxon>Propionibacteriales</taxon>
        <taxon>Nocardioidaceae</taxon>
        <taxon>Pimelobacter</taxon>
    </lineage>
</organism>
<dbReference type="GO" id="GO:0006865">
    <property type="term" value="P:amino acid transport"/>
    <property type="evidence" value="ECO:0007669"/>
    <property type="project" value="UniProtKB-KW"/>
</dbReference>